<evidence type="ECO:0000256" key="3">
    <source>
        <dbReference type="ARBA" id="ARBA00022741"/>
    </source>
</evidence>
<dbReference type="RefSeq" id="WP_324715818.1">
    <property type="nucleotide sequence ID" value="NZ_CP141615.1"/>
</dbReference>
<evidence type="ECO:0000256" key="1">
    <source>
        <dbReference type="ARBA" id="ARBA00005380"/>
    </source>
</evidence>
<accession>A0ABZ1BV98</accession>
<dbReference type="InterPro" id="IPR002139">
    <property type="entry name" value="Ribo/fructo_kinase"/>
</dbReference>
<evidence type="ECO:0000313" key="9">
    <source>
        <dbReference type="Proteomes" id="UP001332192"/>
    </source>
</evidence>
<sequence>MMRDVLLFGLNACLDRRLVVEALTPGEVHRASEVRLSPGGKGPNTAMAARQLGLTATVFTALAGHTGRLIAEQLRAYGVPFEALWAEGESRVTTIVLEVGPAPSEGDARRPAPRDTVLNEEGELGIDGSQLGAFVELAREALHDHRALLLAGSLPRGVDVQVYERLIRYAREQGRPVFVDVPGAVLRALLPHRPALAKPNRREFQEAAGLCVAGMPALVDAARRLLASGFGPDHLVISLGSEGAVLVNGTGAWLAPNPPVEPVDSASAGDAMMAALVDGHLRGEPPPAILAWGVACGAAKVERPGGGFALNPARARELLAAHVSVRPVPEPPPAAALAPSTAR</sequence>
<name>A0ABZ1BV98_9FIRM</name>
<dbReference type="PANTHER" id="PTHR46566">
    <property type="entry name" value="1-PHOSPHOFRUCTOKINASE-RELATED"/>
    <property type="match status" value="1"/>
</dbReference>
<dbReference type="PRINTS" id="PR00990">
    <property type="entry name" value="RIBOKINASE"/>
</dbReference>
<dbReference type="Proteomes" id="UP001332192">
    <property type="component" value="Chromosome"/>
</dbReference>
<keyword evidence="3 6" id="KW-0547">Nucleotide-binding</keyword>
<proteinExistence type="inferred from homology"/>
<evidence type="ECO:0000256" key="4">
    <source>
        <dbReference type="ARBA" id="ARBA00022777"/>
    </source>
</evidence>
<evidence type="ECO:0000313" key="8">
    <source>
        <dbReference type="EMBL" id="WRP16545.1"/>
    </source>
</evidence>
<dbReference type="InterPro" id="IPR029056">
    <property type="entry name" value="Ribokinase-like"/>
</dbReference>
<dbReference type="PIRSF" id="PIRSF000535">
    <property type="entry name" value="1PFK/6PFK/LacC"/>
    <property type="match status" value="1"/>
</dbReference>
<comment type="pathway">
    <text evidence="6">Carbohydrate metabolism; D-tagatose 6-phosphate degradation; D-glyceraldehyde 3-phosphate and glycerone phosphate from D-tagatose 6-phosphate: step 1/2.</text>
</comment>
<dbReference type="InterPro" id="IPR017583">
    <property type="entry name" value="Tagatose/fructose_Pkinase"/>
</dbReference>
<keyword evidence="5 6" id="KW-0067">ATP-binding</keyword>
<dbReference type="EMBL" id="CP141615">
    <property type="protein sequence ID" value="WRP16545.1"/>
    <property type="molecule type" value="Genomic_DNA"/>
</dbReference>
<keyword evidence="4 8" id="KW-0418">Kinase</keyword>
<dbReference type="Pfam" id="PF00294">
    <property type="entry name" value="PfkB"/>
    <property type="match status" value="1"/>
</dbReference>
<dbReference type="GO" id="GO:0016301">
    <property type="term" value="F:kinase activity"/>
    <property type="evidence" value="ECO:0007669"/>
    <property type="project" value="UniProtKB-KW"/>
</dbReference>
<dbReference type="SUPFAM" id="SSF53613">
    <property type="entry name" value="Ribokinase-like"/>
    <property type="match status" value="1"/>
</dbReference>
<dbReference type="InterPro" id="IPR011611">
    <property type="entry name" value="PfkB_dom"/>
</dbReference>
<comment type="similarity">
    <text evidence="6">Belongs to the carbohydrate kinase PfkB family. LacC subfamily.</text>
</comment>
<comment type="similarity">
    <text evidence="1">Belongs to the carbohydrate kinase pfkB family.</text>
</comment>
<comment type="catalytic activity">
    <reaction evidence="6">
        <text>D-tagatofuranose 6-phosphate + ATP = D-tagatofuranose 1,6-bisphosphate + ADP + H(+)</text>
        <dbReference type="Rhea" id="RHEA:12420"/>
        <dbReference type="ChEBI" id="CHEBI:15378"/>
        <dbReference type="ChEBI" id="CHEBI:30616"/>
        <dbReference type="ChEBI" id="CHEBI:58694"/>
        <dbReference type="ChEBI" id="CHEBI:58695"/>
        <dbReference type="ChEBI" id="CHEBI:456216"/>
        <dbReference type="EC" id="2.7.1.144"/>
    </reaction>
</comment>
<protein>
    <recommendedName>
        <fullName evidence="6">Tagatose-6-phosphate kinase</fullName>
        <ecNumber evidence="6">2.7.1.144</ecNumber>
    </recommendedName>
</protein>
<keyword evidence="9" id="KW-1185">Reference proteome</keyword>
<dbReference type="Gene3D" id="3.40.1190.20">
    <property type="match status" value="1"/>
</dbReference>
<organism evidence="8 9">
    <name type="scientific">Carboxydichorda subterranea</name>
    <dbReference type="NCBI Taxonomy" id="3109565"/>
    <lineage>
        <taxon>Bacteria</taxon>
        <taxon>Bacillati</taxon>
        <taxon>Bacillota</taxon>
        <taxon>Limnochordia</taxon>
        <taxon>Limnochordales</taxon>
        <taxon>Geochordaceae</taxon>
        <taxon>Carboxydichorda</taxon>
    </lineage>
</organism>
<dbReference type="EC" id="2.7.1.144" evidence="6"/>
<gene>
    <name evidence="8" type="ORF">U7230_10630</name>
</gene>
<dbReference type="CDD" id="cd01164">
    <property type="entry name" value="FruK_PfkB_like"/>
    <property type="match status" value="1"/>
</dbReference>
<evidence type="ECO:0000256" key="5">
    <source>
        <dbReference type="ARBA" id="ARBA00022840"/>
    </source>
</evidence>
<evidence type="ECO:0000256" key="2">
    <source>
        <dbReference type="ARBA" id="ARBA00022679"/>
    </source>
</evidence>
<feature type="domain" description="Carbohydrate kinase PfkB" evidence="7">
    <location>
        <begin position="4"/>
        <end position="309"/>
    </location>
</feature>
<evidence type="ECO:0000256" key="6">
    <source>
        <dbReference type="PIRNR" id="PIRNR000535"/>
    </source>
</evidence>
<evidence type="ECO:0000259" key="7">
    <source>
        <dbReference type="Pfam" id="PF00294"/>
    </source>
</evidence>
<dbReference type="PANTHER" id="PTHR46566:SF2">
    <property type="entry name" value="ATP-DEPENDENT 6-PHOSPHOFRUCTOKINASE ISOZYME 2"/>
    <property type="match status" value="1"/>
</dbReference>
<reference evidence="8 9" key="1">
    <citation type="journal article" date="2024" name="Front. Microbiol.">
        <title>Novel thermophilic genera Geochorda gen. nov. and Carboxydochorda gen. nov. from the deep terrestrial subsurface reveal the ecophysiological diversity in the class Limnochordia.</title>
        <authorList>
            <person name="Karnachuk O.V."/>
            <person name="Lukina A.P."/>
            <person name="Avakyan M.R."/>
            <person name="Kadnikov V.V."/>
            <person name="Begmatov S."/>
            <person name="Beletsky A.V."/>
            <person name="Vlasova K.G."/>
            <person name="Novikov A.A."/>
            <person name="Shcherbakova V.A."/>
            <person name="Mardanov A.V."/>
            <person name="Ravin N.V."/>
        </authorList>
    </citation>
    <scope>NUCLEOTIDE SEQUENCE [LARGE SCALE GENOMIC DNA]</scope>
    <source>
        <strain evidence="8 9">L945</strain>
    </source>
</reference>
<keyword evidence="2 6" id="KW-0808">Transferase</keyword>
<keyword evidence="6" id="KW-0423">Lactose metabolism</keyword>